<accession>A0AAW0PSW4</accession>
<keyword evidence="2 7" id="KW-0328">Glycosyltransferase</keyword>
<dbReference type="Pfam" id="PF23251">
    <property type="entry name" value="KH_PARP14_4"/>
    <property type="match status" value="1"/>
</dbReference>
<dbReference type="InterPro" id="IPR043472">
    <property type="entry name" value="Macro_dom-like"/>
</dbReference>
<protein>
    <recommendedName>
        <fullName evidence="7">Poly [ADP-ribose] polymerase</fullName>
        <shortName evidence="7">PARP</shortName>
        <ecNumber evidence="7">2.4.2.-</ecNumber>
    </recommendedName>
</protein>
<evidence type="ECO:0000313" key="11">
    <source>
        <dbReference type="Proteomes" id="UP001460270"/>
    </source>
</evidence>
<dbReference type="CDD" id="cd02907">
    <property type="entry name" value="Macro_Af1521_BAL-like"/>
    <property type="match status" value="1"/>
</dbReference>
<evidence type="ECO:0000256" key="1">
    <source>
        <dbReference type="ARBA" id="ARBA00004123"/>
    </source>
</evidence>
<dbReference type="Pfam" id="PF23084">
    <property type="entry name" value="KH_PARP14_1"/>
    <property type="match status" value="1"/>
</dbReference>
<dbReference type="InterPro" id="IPR057049">
    <property type="entry name" value="PARP14_KH_8"/>
</dbReference>
<dbReference type="Gene3D" id="3.90.228.10">
    <property type="match status" value="1"/>
</dbReference>
<dbReference type="GO" id="GO:1990404">
    <property type="term" value="F:NAD+-protein mono-ADP-ribosyltransferase activity"/>
    <property type="evidence" value="ECO:0007669"/>
    <property type="project" value="TreeGrafter"/>
</dbReference>
<evidence type="ECO:0000256" key="4">
    <source>
        <dbReference type="ARBA" id="ARBA00023027"/>
    </source>
</evidence>
<dbReference type="GO" id="GO:0005634">
    <property type="term" value="C:nucleus"/>
    <property type="evidence" value="ECO:0007669"/>
    <property type="project" value="UniProtKB-SubCell"/>
</dbReference>
<dbReference type="InterPro" id="IPR057050">
    <property type="entry name" value="RRM_PARP14_2"/>
</dbReference>
<evidence type="ECO:0000259" key="8">
    <source>
        <dbReference type="PROSITE" id="PS51059"/>
    </source>
</evidence>
<dbReference type="InterPro" id="IPR057043">
    <property type="entry name" value="PARP14_KH_2"/>
</dbReference>
<dbReference type="Pfam" id="PF23245">
    <property type="entry name" value="RRM_PARP14_2"/>
    <property type="match status" value="1"/>
</dbReference>
<dbReference type="EC" id="2.4.2.-" evidence="7"/>
<dbReference type="InterPro" id="IPR057046">
    <property type="entry name" value="PARP14_KH_4"/>
</dbReference>
<dbReference type="InterPro" id="IPR057048">
    <property type="entry name" value="PARP14_KH_6"/>
</dbReference>
<name>A0AAW0PSW4_9GOBI</name>
<dbReference type="FunFam" id="3.90.228.10:FF:000008">
    <property type="entry name" value="Poly [ADP-ribose] polymerase"/>
    <property type="match status" value="1"/>
</dbReference>
<dbReference type="Pfam" id="PF01661">
    <property type="entry name" value="Macro"/>
    <property type="match status" value="3"/>
</dbReference>
<dbReference type="InterPro" id="IPR052056">
    <property type="entry name" value="Mono-ARTD/PARP"/>
</dbReference>
<dbReference type="Pfam" id="PF22005">
    <property type="entry name" value="WWE_1"/>
    <property type="match status" value="1"/>
</dbReference>
<dbReference type="EMBL" id="JBBPFD010000002">
    <property type="protein sequence ID" value="KAK7938883.1"/>
    <property type="molecule type" value="Genomic_DNA"/>
</dbReference>
<dbReference type="GO" id="GO:0003714">
    <property type="term" value="F:transcription corepressor activity"/>
    <property type="evidence" value="ECO:0007669"/>
    <property type="project" value="TreeGrafter"/>
</dbReference>
<proteinExistence type="inferred from homology"/>
<dbReference type="Pfam" id="PF23252">
    <property type="entry name" value="KH_PARP14_5"/>
    <property type="match status" value="1"/>
</dbReference>
<dbReference type="Pfam" id="PF00644">
    <property type="entry name" value="PARP"/>
    <property type="match status" value="1"/>
</dbReference>
<dbReference type="GO" id="GO:0070212">
    <property type="term" value="P:protein poly-ADP-ribosylation"/>
    <property type="evidence" value="ECO:0007669"/>
    <property type="project" value="TreeGrafter"/>
</dbReference>
<dbReference type="InterPro" id="IPR037197">
    <property type="entry name" value="WWE_dom_sf"/>
</dbReference>
<evidence type="ECO:0000256" key="3">
    <source>
        <dbReference type="ARBA" id="ARBA00022679"/>
    </source>
</evidence>
<keyword evidence="4 7" id="KW-0520">NAD</keyword>
<feature type="domain" description="Macro" evidence="9">
    <location>
        <begin position="1050"/>
        <end position="1224"/>
    </location>
</feature>
<feature type="domain" description="PARP catalytic" evidence="8">
    <location>
        <begin position="1455"/>
        <end position="1648"/>
    </location>
</feature>
<sequence length="1648" mass="180932">MLVENIMKRAESETSEGITVEMIPALKSAVVSFKTAKECSEFVLLGPQNRTFKSKSLTVRALDQTKQLLLEESGLDEELLRLLFEKEGAELDQAEVQVQKQRTVLTFTRETDVLRLLQKPLQLRKKTLKLYPFYQSLGRALYGADKPPVKLPAPLLQSTDPALIRFFSKRPSVLQSLRSQLKTHWCQAELNQDCVSLSPEPELLHQEEEVLGDWTETVRSILSQFTSQFEVCKLSPPPDLWRESLENVSALITNRDQVLMVPDETNGVVKVVGLKSDVGKLKEPLCESINSLIKRARREKTQVIEEIKVSRSIFSLIYDDVFQIELLRNYPEINIDTQGAFPKVTGLKEETAAINAKVFEKKSELTKNGVDLDRHVLEFLKGGDQEQLTNVLLTGKKAVLEISGNRITLWACSEKDFKDAEAHLKSVLVSKQVEVEDSNVLQTIEWQSLVDEMENQENKAMKKVEIQTENDQVVVSGFKDIATKVSLELDYFLKQNARIQVSVAVDPIAKLEYLKRFSKPTLDALKDKVQVTFTNNGLSLSGARANVDENKRLVKEMVDSVAFESHTIAKHGARKIFDDKDENYQSIIETKTGCLVKIVDAADATRDVSVAASLLPKPDYQIKTPSGVEILVSNADMCSYPVEAIVNPTVDDLQMTQGLSAALVKAAGHQLQVECDKITLNHGNLKAGECVVTGAGGSLRCKKIIHAVGPSYDKQNPTKAQGQLKRVVKKCLELAEGHRCESVAIPAISRNRNFPLKECVKIIVRAVKEHCEDRYDDCLLKSVHFVNNDDAAVRATEDRVRQEFGNKGVSSRIPPALVLPKLASAASVSASAPVTIGTNCVGKELTKEGVEICILKGNLERATTDVIVNTASSDLNLSVGAVSCAILNAAGPALQAMVQDTQSQAAVGDVVITEGANLNCQQVFHAVAPHYDKGQGTAQKQLSDLFRDCLSTAESKGMTSISFSAMGTGNLGFPKDLVFSLLMEKVLEISSKKPKSLKKVQVVLFPGDADTIRVFSDEFQKKFPKAGGSSSTAAAASSGVSGPFSKVVSTSSTHEAKMGGVSVQVVTGDITKEVTDVIVNSTNENFSLKSGVSKAILDAAGAAVENECATLGAQANSGLILTQPGNLKCKKILHLVGKTDLTKITASVRDALLTCIKHSLSSVSFPAIGTGQGNVRAKGVADAMLDAVIDVLSKNPNSSLKSVRFVIFQTQMLKDFHDSLLQRSASDTSPKDKPKESGIIGTITSRIKSFFGPSSPEKTQTTGDFVREALKPTPVCFHICGESPTTINSAKQRIDSILSKSLSDTCLKDEIILSLSQEDYKRLEDIQRKMEVGIRVEVKNEEGRIYIEGLAKDVSVVITQIHELLKTTRLEEDLNQKAELLSAVVEWQYAAPGQDFKTFDPKTNYELEKALEKNQKDVKVKLNGQDVTVKLPRGPATCKNGQSLNIQRINKMSDLPESWDSMDTSSTKVITLAPGSTEYTTVEQLFKASCNRNVTKIERIQNPVLWQSLQIKKRAMDQKNGHSNNERRLFHGTSDDTVAFINEHGFNRSYAGKNATAFGKGTYFAVNAQYSSSDTYSRPNANGEKLMYLCSVLTGDFTVGNSAMIEPPLKQSGSIEKYDSVVDNTTRPSMFIIFHDSQAYPEYLITFT</sequence>
<dbReference type="SMART" id="SM00506">
    <property type="entry name" value="A1pp"/>
    <property type="match status" value="3"/>
</dbReference>
<reference evidence="11" key="1">
    <citation type="submission" date="2024-04" db="EMBL/GenBank/DDBJ databases">
        <title>Salinicola lusitanus LLJ914,a marine bacterium isolated from the Okinawa Trough.</title>
        <authorList>
            <person name="Li J."/>
        </authorList>
    </citation>
    <scope>NUCLEOTIDE SEQUENCE [LARGE SCALE GENOMIC DNA]</scope>
</reference>
<keyword evidence="5" id="KW-0539">Nucleus</keyword>
<dbReference type="PANTHER" id="PTHR14453">
    <property type="entry name" value="PARP/ZINC FINGER CCCH TYPE DOMAIN CONTAINING PROTEIN"/>
    <property type="match status" value="1"/>
</dbReference>
<evidence type="ECO:0000259" key="9">
    <source>
        <dbReference type="PROSITE" id="PS51154"/>
    </source>
</evidence>
<dbReference type="GO" id="GO:0005737">
    <property type="term" value="C:cytoplasm"/>
    <property type="evidence" value="ECO:0007669"/>
    <property type="project" value="TreeGrafter"/>
</dbReference>
<dbReference type="SUPFAM" id="SSF117839">
    <property type="entry name" value="WWE domain"/>
    <property type="match status" value="1"/>
</dbReference>
<dbReference type="GO" id="GO:0010629">
    <property type="term" value="P:negative regulation of gene expression"/>
    <property type="evidence" value="ECO:0007669"/>
    <property type="project" value="TreeGrafter"/>
</dbReference>
<dbReference type="Pfam" id="PF23085">
    <property type="entry name" value="RRM_PARP14_3"/>
    <property type="match status" value="1"/>
</dbReference>
<comment type="similarity">
    <text evidence="6">Belongs to the ARTD/PARP family.</text>
</comment>
<dbReference type="GO" id="GO:0003950">
    <property type="term" value="F:NAD+ poly-ADP-ribosyltransferase activity"/>
    <property type="evidence" value="ECO:0007669"/>
    <property type="project" value="UniProtKB-UniRule"/>
</dbReference>
<dbReference type="Gene3D" id="3.30.720.50">
    <property type="match status" value="1"/>
</dbReference>
<evidence type="ECO:0000256" key="7">
    <source>
        <dbReference type="RuleBase" id="RU362114"/>
    </source>
</evidence>
<evidence type="ECO:0000313" key="10">
    <source>
        <dbReference type="EMBL" id="KAK7938883.1"/>
    </source>
</evidence>
<comment type="caution">
    <text evidence="10">The sequence shown here is derived from an EMBL/GenBank/DDBJ whole genome shotgun (WGS) entry which is preliminary data.</text>
</comment>
<dbReference type="SUPFAM" id="SSF52949">
    <property type="entry name" value="Macro domain-like"/>
    <property type="match status" value="3"/>
</dbReference>
<dbReference type="InterPro" id="IPR057044">
    <property type="entry name" value="PARP14_KH_1"/>
</dbReference>
<evidence type="ECO:0000256" key="6">
    <source>
        <dbReference type="ARBA" id="ARBA00024347"/>
    </source>
</evidence>
<organism evidence="10 11">
    <name type="scientific">Mugilogobius chulae</name>
    <name type="common">yellowstripe goby</name>
    <dbReference type="NCBI Taxonomy" id="88201"/>
    <lineage>
        <taxon>Eukaryota</taxon>
        <taxon>Metazoa</taxon>
        <taxon>Chordata</taxon>
        <taxon>Craniata</taxon>
        <taxon>Vertebrata</taxon>
        <taxon>Euteleostomi</taxon>
        <taxon>Actinopterygii</taxon>
        <taxon>Neopterygii</taxon>
        <taxon>Teleostei</taxon>
        <taxon>Neoteleostei</taxon>
        <taxon>Acanthomorphata</taxon>
        <taxon>Gobiaria</taxon>
        <taxon>Gobiiformes</taxon>
        <taxon>Gobioidei</taxon>
        <taxon>Gobiidae</taxon>
        <taxon>Gobionellinae</taxon>
        <taxon>Mugilogobius</taxon>
    </lineage>
</organism>
<dbReference type="Pfam" id="PF23248">
    <property type="entry name" value="KH_PARP14_2"/>
    <property type="match status" value="1"/>
</dbReference>
<dbReference type="InterPro" id="IPR057047">
    <property type="entry name" value="PARP14_KH_5"/>
</dbReference>
<dbReference type="Pfam" id="PF23253">
    <property type="entry name" value="KH_PARP14_6"/>
    <property type="match status" value="1"/>
</dbReference>
<dbReference type="InterPro" id="IPR012317">
    <property type="entry name" value="Poly(ADP-ribose)pol_cat_dom"/>
</dbReference>
<dbReference type="Gene3D" id="3.40.220.10">
    <property type="entry name" value="Leucine Aminopeptidase, subunit E, domain 1"/>
    <property type="match status" value="3"/>
</dbReference>
<dbReference type="InterPro" id="IPR002589">
    <property type="entry name" value="Macro_dom"/>
</dbReference>
<keyword evidence="11" id="KW-1185">Reference proteome</keyword>
<gene>
    <name evidence="10" type="ORF">WMY93_002209</name>
</gene>
<keyword evidence="3 7" id="KW-0808">Transferase</keyword>
<evidence type="ECO:0000256" key="5">
    <source>
        <dbReference type="ARBA" id="ARBA00023242"/>
    </source>
</evidence>
<dbReference type="Proteomes" id="UP001460270">
    <property type="component" value="Unassembled WGS sequence"/>
</dbReference>
<dbReference type="PROSITE" id="PS51059">
    <property type="entry name" value="PARP_CATALYTIC"/>
    <property type="match status" value="1"/>
</dbReference>
<dbReference type="CDD" id="cd01439">
    <property type="entry name" value="TCCD_inducible_PARP_like"/>
    <property type="match status" value="1"/>
</dbReference>
<dbReference type="Pfam" id="PF23254">
    <property type="entry name" value="KH_PARP14_8"/>
    <property type="match status" value="1"/>
</dbReference>
<evidence type="ECO:0000256" key="2">
    <source>
        <dbReference type="ARBA" id="ARBA00022676"/>
    </source>
</evidence>
<comment type="subcellular location">
    <subcellularLocation>
        <location evidence="1">Nucleus</location>
    </subcellularLocation>
</comment>
<dbReference type="InterPro" id="IPR054596">
    <property type="entry name" value="PARP14_WWE"/>
</dbReference>
<dbReference type="PROSITE" id="PS51154">
    <property type="entry name" value="MACRO"/>
    <property type="match status" value="3"/>
</dbReference>
<dbReference type="PANTHER" id="PTHR14453:SF89">
    <property type="entry name" value="PROTEIN MONO-ADP-RIBOSYLTRANSFERASE PARP14"/>
    <property type="match status" value="1"/>
</dbReference>
<dbReference type="SUPFAM" id="SSF56399">
    <property type="entry name" value="ADP-ribosylation"/>
    <property type="match status" value="1"/>
</dbReference>
<feature type="domain" description="Macro" evidence="9">
    <location>
        <begin position="839"/>
        <end position="1023"/>
    </location>
</feature>
<feature type="domain" description="Macro" evidence="9">
    <location>
        <begin position="617"/>
        <end position="804"/>
    </location>
</feature>
<dbReference type="CDD" id="cd02903">
    <property type="entry name" value="Macro_BAL-like"/>
    <property type="match status" value="1"/>
</dbReference>